<dbReference type="InterPro" id="IPR036736">
    <property type="entry name" value="ACP-like_sf"/>
</dbReference>
<dbReference type="InterPro" id="IPR050091">
    <property type="entry name" value="PKS_NRPS_Biosynth_Enz"/>
</dbReference>
<dbReference type="SUPFAM" id="SSF50129">
    <property type="entry name" value="GroES-like"/>
    <property type="match status" value="1"/>
</dbReference>
<dbReference type="InterPro" id="IPR013154">
    <property type="entry name" value="ADH-like_N"/>
</dbReference>
<evidence type="ECO:0000256" key="8">
    <source>
        <dbReference type="PIRSR" id="PIRSR600542-1"/>
    </source>
</evidence>
<dbReference type="Gene3D" id="3.40.50.720">
    <property type="entry name" value="NAD(P)-binding Rossmann-like Domain"/>
    <property type="match status" value="1"/>
</dbReference>
<dbReference type="SMART" id="SM00827">
    <property type="entry name" value="PKS_AT"/>
    <property type="match status" value="1"/>
</dbReference>
<dbReference type="Pfam" id="PF00698">
    <property type="entry name" value="Acyl_transf_1"/>
    <property type="match status" value="1"/>
</dbReference>
<reference evidence="12 13" key="1">
    <citation type="journal article" date="2014" name="BMC Genomics">
        <title>Comparative genome sequencing reveals chemotype-specific gene clusters in the toxigenic black mold Stachybotrys.</title>
        <authorList>
            <person name="Semeiks J."/>
            <person name="Borek D."/>
            <person name="Otwinowski Z."/>
            <person name="Grishin N.V."/>
        </authorList>
    </citation>
    <scope>NUCLEOTIDE SEQUENCE [LARGE SCALE GENOMIC DNA]</scope>
    <source>
        <strain evidence="13">CBS 109288 / IBT 7711</strain>
    </source>
</reference>
<dbReference type="InterPro" id="IPR042231">
    <property type="entry name" value="Cho/carn_acyl_trans_2"/>
</dbReference>
<dbReference type="SMART" id="SM00822">
    <property type="entry name" value="PKS_KR"/>
    <property type="match status" value="1"/>
</dbReference>
<dbReference type="GO" id="GO:0016491">
    <property type="term" value="F:oxidoreductase activity"/>
    <property type="evidence" value="ECO:0007669"/>
    <property type="project" value="UniProtKB-KW"/>
</dbReference>
<dbReference type="GO" id="GO:1901336">
    <property type="term" value="P:lactone biosynthetic process"/>
    <property type="evidence" value="ECO:0007669"/>
    <property type="project" value="UniProtKB-ARBA"/>
</dbReference>
<dbReference type="Gene3D" id="3.90.180.10">
    <property type="entry name" value="Medium-chain alcohol dehydrogenases, catalytic domain"/>
    <property type="match status" value="1"/>
</dbReference>
<evidence type="ECO:0000313" key="12">
    <source>
        <dbReference type="EMBL" id="KEY73875.1"/>
    </source>
</evidence>
<evidence type="ECO:0000256" key="9">
    <source>
        <dbReference type="PROSITE-ProRule" id="PRU01363"/>
    </source>
</evidence>
<dbReference type="SUPFAM" id="SSF51735">
    <property type="entry name" value="NAD(P)-binding Rossmann-fold domains"/>
    <property type="match status" value="2"/>
</dbReference>
<accession>A0A084B8J6</accession>
<dbReference type="InterPro" id="IPR039551">
    <property type="entry name" value="Cho/carn_acyl_trans"/>
</dbReference>
<dbReference type="SUPFAM" id="SSF53335">
    <property type="entry name" value="S-adenosyl-L-methionine-dependent methyltransferases"/>
    <property type="match status" value="1"/>
</dbReference>
<evidence type="ECO:0000313" key="13">
    <source>
        <dbReference type="Proteomes" id="UP000028045"/>
    </source>
</evidence>
<dbReference type="SMART" id="SM00825">
    <property type="entry name" value="PKS_KS"/>
    <property type="match status" value="1"/>
</dbReference>
<dbReference type="PANTHER" id="PTHR43775:SF22">
    <property type="entry name" value="SYNTHASE, PUTATIVE (JCVI)-RELATED"/>
    <property type="match status" value="1"/>
</dbReference>
<dbReference type="Pfam" id="PF23114">
    <property type="entry name" value="NAD-bd_HRPKS_sdrA"/>
    <property type="match status" value="1"/>
</dbReference>
<dbReference type="Gene3D" id="3.30.70.3290">
    <property type="match status" value="1"/>
</dbReference>
<dbReference type="Pfam" id="PF14765">
    <property type="entry name" value="PS-DH"/>
    <property type="match status" value="1"/>
</dbReference>
<evidence type="ECO:0000256" key="2">
    <source>
        <dbReference type="ARBA" id="ARBA00022450"/>
    </source>
</evidence>
<dbReference type="InterPro" id="IPR032821">
    <property type="entry name" value="PKS_assoc"/>
</dbReference>
<dbReference type="CDD" id="cd05195">
    <property type="entry name" value="enoyl_red"/>
    <property type="match status" value="1"/>
</dbReference>
<dbReference type="Gene3D" id="3.40.47.10">
    <property type="match status" value="1"/>
</dbReference>
<dbReference type="Pfam" id="PF21089">
    <property type="entry name" value="PKS_DH_N"/>
    <property type="match status" value="1"/>
</dbReference>
<dbReference type="GO" id="GO:0006633">
    <property type="term" value="P:fatty acid biosynthetic process"/>
    <property type="evidence" value="ECO:0007669"/>
    <property type="project" value="TreeGrafter"/>
</dbReference>
<dbReference type="Pfam" id="PF08659">
    <property type="entry name" value="KR"/>
    <property type="match status" value="1"/>
</dbReference>
<dbReference type="Gene3D" id="3.30.559.10">
    <property type="entry name" value="Chloramphenicol acetyltransferase-like domain"/>
    <property type="match status" value="1"/>
</dbReference>
<evidence type="ECO:0000256" key="5">
    <source>
        <dbReference type="ARBA" id="ARBA00023002"/>
    </source>
</evidence>
<dbReference type="InterPro" id="IPR056501">
    <property type="entry name" value="NAD-bd_HRPKS_sdrA"/>
</dbReference>
<keyword evidence="6" id="KW-0511">Multifunctional enzyme</keyword>
<dbReference type="CDD" id="cd00833">
    <property type="entry name" value="PKS"/>
    <property type="match status" value="1"/>
</dbReference>
<keyword evidence="13" id="KW-1185">Reference proteome</keyword>
<dbReference type="Gene3D" id="3.10.129.110">
    <property type="entry name" value="Polyketide synthase dehydratase"/>
    <property type="match status" value="1"/>
</dbReference>
<dbReference type="InterPro" id="IPR049552">
    <property type="entry name" value="PKS_DH_N"/>
</dbReference>
<dbReference type="OrthoDB" id="329835at2759"/>
<dbReference type="InterPro" id="IPR016036">
    <property type="entry name" value="Malonyl_transacylase_ACP-bd"/>
</dbReference>
<dbReference type="Gene3D" id="3.40.50.150">
    <property type="entry name" value="Vaccinia Virus protein VP39"/>
    <property type="match status" value="1"/>
</dbReference>
<dbReference type="GO" id="GO:0031177">
    <property type="term" value="F:phosphopantetheine binding"/>
    <property type="evidence" value="ECO:0007669"/>
    <property type="project" value="InterPro"/>
</dbReference>
<dbReference type="InterPro" id="IPR020807">
    <property type="entry name" value="PKS_DH"/>
</dbReference>
<dbReference type="InterPro" id="IPR020841">
    <property type="entry name" value="PKS_Beta-ketoAc_synthase_dom"/>
</dbReference>
<feature type="domain" description="Ketosynthase family 3 (KS3)" evidence="10">
    <location>
        <begin position="5"/>
        <end position="431"/>
    </location>
</feature>
<dbReference type="InterPro" id="IPR049900">
    <property type="entry name" value="PKS_mFAS_DH"/>
</dbReference>
<dbReference type="InterPro" id="IPR001227">
    <property type="entry name" value="Ac_transferase_dom_sf"/>
</dbReference>
<evidence type="ECO:0000256" key="3">
    <source>
        <dbReference type="ARBA" id="ARBA00022553"/>
    </source>
</evidence>
<keyword evidence="3" id="KW-0597">Phosphoprotein</keyword>
<dbReference type="Gene3D" id="3.30.559.70">
    <property type="entry name" value="Choline/Carnitine o-acyltransferase, domain 2"/>
    <property type="match status" value="1"/>
</dbReference>
<dbReference type="InterPro" id="IPR016039">
    <property type="entry name" value="Thiolase-like"/>
</dbReference>
<dbReference type="EMBL" id="KL647710">
    <property type="protein sequence ID" value="KEY73875.1"/>
    <property type="molecule type" value="Genomic_DNA"/>
</dbReference>
<dbReference type="Gene3D" id="3.40.366.10">
    <property type="entry name" value="Malonyl-Coenzyme A Acyl Carrier Protein, domain 2"/>
    <property type="match status" value="1"/>
</dbReference>
<dbReference type="Pfam" id="PF00755">
    <property type="entry name" value="Carn_acyltransf"/>
    <property type="match status" value="1"/>
</dbReference>
<comment type="similarity">
    <text evidence="1">Belongs to the carnitine/choline acetyltransferase family.</text>
</comment>
<feature type="active site" description="Proton donor; for dehydratase activity" evidence="9">
    <location>
        <position position="1184"/>
    </location>
</feature>
<dbReference type="InterPro" id="IPR014030">
    <property type="entry name" value="Ketoacyl_synth_N"/>
</dbReference>
<dbReference type="SMART" id="SM00829">
    <property type="entry name" value="PKS_ER"/>
    <property type="match status" value="1"/>
</dbReference>
<keyword evidence="4" id="KW-0808">Transferase</keyword>
<name>A0A084B8J6_STACB</name>
<feature type="domain" description="PKS/mFAS DH" evidence="11">
    <location>
        <begin position="939"/>
        <end position="1274"/>
    </location>
</feature>
<dbReference type="SUPFAM" id="SSF47336">
    <property type="entry name" value="ACP-like"/>
    <property type="match status" value="1"/>
</dbReference>
<dbReference type="GO" id="GO:0004312">
    <property type="term" value="F:fatty acid synthase activity"/>
    <property type="evidence" value="ECO:0007669"/>
    <property type="project" value="TreeGrafter"/>
</dbReference>
<dbReference type="InterPro" id="IPR029063">
    <property type="entry name" value="SAM-dependent_MTases_sf"/>
</dbReference>
<feature type="region of interest" description="N-terminal hotdog fold" evidence="9">
    <location>
        <begin position="939"/>
        <end position="1079"/>
    </location>
</feature>
<dbReference type="SMART" id="SM00823">
    <property type="entry name" value="PKS_PP"/>
    <property type="match status" value="1"/>
</dbReference>
<dbReference type="Proteomes" id="UP000028045">
    <property type="component" value="Unassembled WGS sequence"/>
</dbReference>
<dbReference type="SUPFAM" id="SSF55048">
    <property type="entry name" value="Probable ACP-binding domain of malonyl-CoA ACP transacylase"/>
    <property type="match status" value="1"/>
</dbReference>
<dbReference type="Pfam" id="PF08240">
    <property type="entry name" value="ADH_N"/>
    <property type="match status" value="1"/>
</dbReference>
<dbReference type="HOGENOM" id="CLU_000022_31_2_1"/>
<evidence type="ECO:0000256" key="7">
    <source>
        <dbReference type="ARBA" id="ARBA00023315"/>
    </source>
</evidence>
<feature type="active site" description="Proton acceptor" evidence="8">
    <location>
        <position position="2928"/>
    </location>
</feature>
<dbReference type="InterPro" id="IPR016035">
    <property type="entry name" value="Acyl_Trfase/lysoPLipase"/>
</dbReference>
<dbReference type="SUPFAM" id="SSF53901">
    <property type="entry name" value="Thiolase-like"/>
    <property type="match status" value="1"/>
</dbReference>
<feature type="region of interest" description="C-terminal hotdog fold" evidence="9">
    <location>
        <begin position="1119"/>
        <end position="1274"/>
    </location>
</feature>
<dbReference type="InterPro" id="IPR014031">
    <property type="entry name" value="Ketoacyl_synth_C"/>
</dbReference>
<dbReference type="PROSITE" id="PS00440">
    <property type="entry name" value="ACYLTRANSF_C_2"/>
    <property type="match status" value="1"/>
</dbReference>
<dbReference type="FunFam" id="3.40.50.720:FF:000209">
    <property type="entry name" value="Polyketide synthase Pks12"/>
    <property type="match status" value="1"/>
</dbReference>
<dbReference type="InterPro" id="IPR000542">
    <property type="entry name" value="Carn_acyl_trans"/>
</dbReference>
<evidence type="ECO:0000256" key="4">
    <source>
        <dbReference type="ARBA" id="ARBA00022679"/>
    </source>
</evidence>
<keyword evidence="2" id="KW-0596">Phosphopantetheine</keyword>
<dbReference type="InterPro" id="IPR011032">
    <property type="entry name" value="GroES-like_sf"/>
</dbReference>
<dbReference type="SUPFAM" id="SSF52777">
    <property type="entry name" value="CoA-dependent acyltransferases"/>
    <property type="match status" value="2"/>
</dbReference>
<dbReference type="InterPro" id="IPR057326">
    <property type="entry name" value="KR_dom"/>
</dbReference>
<keyword evidence="7" id="KW-0012">Acyltransferase</keyword>
<protein>
    <recommendedName>
        <fullName evidence="14">Carrier domain-containing protein</fullName>
    </recommendedName>
</protein>
<dbReference type="InterPro" id="IPR042104">
    <property type="entry name" value="PKS_dehydratase_sf"/>
</dbReference>
<evidence type="ECO:0000259" key="10">
    <source>
        <dbReference type="PROSITE" id="PS52004"/>
    </source>
</evidence>
<dbReference type="Pfam" id="PF16197">
    <property type="entry name" value="KAsynt_C_assoc"/>
    <property type="match status" value="1"/>
</dbReference>
<dbReference type="PROSITE" id="PS52004">
    <property type="entry name" value="KS3_2"/>
    <property type="match status" value="1"/>
</dbReference>
<gene>
    <name evidence="12" type="ORF">S7711_06085</name>
</gene>
<dbReference type="PANTHER" id="PTHR43775">
    <property type="entry name" value="FATTY ACID SYNTHASE"/>
    <property type="match status" value="1"/>
</dbReference>
<dbReference type="InterPro" id="IPR020843">
    <property type="entry name" value="ER"/>
</dbReference>
<organism evidence="12 13">
    <name type="scientific">Stachybotrys chartarum (strain CBS 109288 / IBT 7711)</name>
    <name type="common">Toxic black mold</name>
    <name type="synonym">Stilbospora chartarum</name>
    <dbReference type="NCBI Taxonomy" id="1280523"/>
    <lineage>
        <taxon>Eukaryota</taxon>
        <taxon>Fungi</taxon>
        <taxon>Dikarya</taxon>
        <taxon>Ascomycota</taxon>
        <taxon>Pezizomycotina</taxon>
        <taxon>Sordariomycetes</taxon>
        <taxon>Hypocreomycetidae</taxon>
        <taxon>Hypocreales</taxon>
        <taxon>Stachybotryaceae</taxon>
        <taxon>Stachybotrys</taxon>
    </lineage>
</organism>
<dbReference type="InterPro" id="IPR020806">
    <property type="entry name" value="PKS_PP-bd"/>
</dbReference>
<dbReference type="SMART" id="SM00826">
    <property type="entry name" value="PKS_DH"/>
    <property type="match status" value="1"/>
</dbReference>
<sequence>MAKPDNRIAVIGMACRLPGGADSPESLWSLLAEGRDGRREVPRDRWDWKSFYNKNPDAQDATNFSHAYFLNEDVSAFDARFFNIPATDAAATDPQQRLLLEVSYEALENAGLPMESLRGSDTSVHVGMFARDFDRMGYKDMAQIDRTHIIGAGEAIMSNRISYALDLKGSSSTVDTGCSGGLVALHQACQTLRAGEATVALAGASQLLLSPEQSSIMSQLTNKDGRCFTFDDRGAGYARGEGIGVLVLKRLDETMLNGDHIHAVIVESGTGHDGKTAGIFLPNGNAQEALARSVYARAGLDPRETLFVEAHGTGTVAGDNAEIGSIARVFGREAGRASDLPVGSIKTNIGHLEAVSGIASTIKAIMVLKMDQIPPQLNFVNPKPSLRLQERGIKIPLELTPLTPQGHTGPKRVSVNSFGYGGTNAHAILEAYEPCHLPVNGHTNSGEHQVNRVNHEHDSESKLIVLSANSEFSLAQMVSDLRQWLATERDPSTSFADLVYTLNERRSKLPWRCSVISSDFQGLEQELGDSKLRPIKSARDVCLGFVFTGQGAQWFAMGRELLAGFEFQDFAHSVAASNQAIKLLGCEWDLIDELSRDEESSRLGEARFAQPVTTAVQVALVDLLATYGVRPQAVCGHSSGEVAAAYAAGALTREAAMRVAYMRGICSAEAKSLNATAGGMLAVGEDETAVLRRIEQLGDDNGRVTVACVNSPESTTVSGDLSAVLDLQELLSAASVFNRRLMVDSAYHSHHMEAVASSYFSSLDGLVHGTPREDVAFYSSVTGARKQSGFEPSYWVSNLVSQVKFSAAAQLLAQHLSVTQSTTTTALVEIGPHAALSGPLRQSLSDSSFKLASGATFKYNYLPCLVRRASAADTTLALLGKLFEFGFPLALDRGDASKNLEPKRRVVGSLPSYPWDHSKTYWRESRLSKANRQRPFPPHDLLGVLEVGSSIYEPRWRYHVSLSRIPWIRDHIIEGFIVFPGAGYLVMVIEAMKQLFQLRKTPGRITTINLRDIIFAKPVFLQTDTAKQEQEVEVQLTISPSRQHTGSSWEHFRIVSYDAQNDSWNDNCNGLVSWESASAESPSIQAEDEQSLDARDDGLGHFTEAAANQWMQDVIMNCSESLDVKETYNEMKAAGNEYGPTFQGLKEIHIGRGYATGRVVVPNIAQQMPDHYIQPHTIHPSTFDSLFHLEPICFRREGLVAPIMPTVLGEVSVVVDMDSAPDTEIEVGVQRTQLTPHDSEFSFVAYQKRDDGTLRPVITGTDIRIQVVGEATSKPGEQKKMTYRMDWKPDLDSITEEHILALTLSLSPPDRRANDRVTETNLTLNDKVAAIFIHRAIKRMKEDGVFSESDNHLSGPLNWIIDWEATEAVRLLDGVAPEDENSLIEHNSNSNDIMGLAMSCIGPHYFDILTGNSSAQELLSRQGLLERLCSEHTPFESHYTQISVYLDALVHKTPGVDALIVNTGSEVAIAPISTAMGRLTAQLTYQTLDMSRDPFEQGYTTHSFDLIVAPLMRQSTPQLDETLVILRKLLKPGGRLVLMELTAHEAAHDFVFGTLGGWWESKKNGRGYRSRMSIHEWNECLRENGFSGTDLVIPAYEGHGGSPSAVIIAQALPLLLETADSQSQNQEAQEKTITATVYLGCSSDESQIIFGDALCRSMDSAGLQCSREAWSTKPAATQNQPGNSFFIVIDSAEKSLLLDPSHEIFGQLKELLLQGGGNILWVSYQSSSPSRRMTGLRNMASGMARVLRRENEGLNLTTVDIQDPLPSGNDKSGLQSIVHMLCGIAMRSFPFPKGAPADGLKLEREYAISGGKVQIPRVIPDDCLATHIANRNHPDQENSGSVPLVNCQYHDKTRFLKFDIQVPGLLQSIRFVDNDDMLDSLGPEDVQIQAMAHGVNYQDAAISLRQMPPGSPMTGEVAGVITAVGSNVQSWKIGDRVTALSVTPYGNHVRSNSKSLAVIPDRVTFAEAASIPLAFFTAWHCLHRVARVEKGQSVLIHEGSGGVGQAAIQLAQRAGAEVFATVGSDADRELLRKQYNLPINHIILLDSKQLKKKILGATHGKGVDVVLNSLSGRLLRDSWDCLAPFGTFCEIGKADIHGGGQLSMAKFDKQATFAAVDASYMHRMRPEMVSRGVKDIFGMIEEGSMRPVYPVTAIDISRIEEAFHLVAEKRSAGKLVLIASEQTVVRAPRAKTPELRLQREGTYIIGGGLGDLGKRTGRFLAQQGAGHIVALTRRDANAVAQQPAVVEMQEAIRQLGGTLHIVQCDIGNKQSTQEAADRMAELGIPPVRGIIQSAAVLRDHPLEYMEADDWNTSIRPKVHGTLNMHECFCSSETTDFFVMLSSVSSIIGTVSQSNYAAGNAFLDAFARSRAEFPSGITRYATINVGAVEGSELVAGAMQQGADVVHTVGSVSFDDVLAAIEYAISSQARDHQEVAQHLMHFNRDTMEDAFGLSALSDPLYNHIPSSKGQGGNAVLANKNQSILQSVEQSGTLAEAEELVRQALLDKFIAFIGDDIPDVPIAALGLDSLVSIELKNWVKHTFRAPLQISELSNAQSMLALAKVVVSRMDLAFHGADGHNPKVDLKAQDNGTTNDLVVSQLAEPHVDRGDIDPGFEGHGQVCCRFAKELPVQPLPELGGTLDYWLGANQHLLSPEQLESVNLDFEAMRASNSPARQILQDLYSRHAHDKTNGWLTKIVTEGRFLCRRAPVAPWTSIMAAQSDNSGKRHSQSERAAIITSAALAYRQAMRAGEIAPLEIAGRPECTWGWEWLFNSTRIPQASCDKVLSYAPSPDTPDFEDSIAVLRKGRVFKVKLQDGSGKDRPLGQFQADFESILDRVEDKEVHPTLLTTDERDSWAQIRESLLALDPGNVEYFHVLDSAMFVLCLDDGSPETPEEIARQGYIGDGRNRWFDKVLQFYVSANGRSGILTEHGILDGTAATRLLEWVARAMEAYPAGLPGHDGQANGVQKSVGVEPKEMVLHITPAIEEHARLLGDRYKQATSTSTYVREQLHEFGTNFLLQRKVPSKGVIDLTFQLALRLFFGKNMASWEPTSGAIFHAGRADALQRATPAVNKFCDAAATMYQTQDTPSNLDVTAELRSLLLAAAKSLNASMQVLFTGRGSQRVFEVLAHLWPTADPSNPKPAFLADMVFFGRPSPPIFAQTNSLEGEVPVEDFVHLMPDTDGFWAFICPEKDRISISLTGGSQERTGAFVDELHRAARIMRDIIGNRA</sequence>
<dbReference type="InterPro" id="IPR014043">
    <property type="entry name" value="Acyl_transferase_dom"/>
</dbReference>
<dbReference type="Pfam" id="PF02801">
    <property type="entry name" value="Ketoacyl-synt_C"/>
    <property type="match status" value="1"/>
</dbReference>
<evidence type="ECO:0000256" key="6">
    <source>
        <dbReference type="ARBA" id="ARBA00023268"/>
    </source>
</evidence>
<evidence type="ECO:0008006" key="14">
    <source>
        <dbReference type="Google" id="ProtNLM"/>
    </source>
</evidence>
<dbReference type="InterPro" id="IPR013968">
    <property type="entry name" value="PKS_KR"/>
</dbReference>
<feature type="active site" description="Proton acceptor; for dehydratase activity" evidence="9">
    <location>
        <position position="971"/>
    </location>
</feature>
<proteinExistence type="inferred from homology"/>
<keyword evidence="5" id="KW-0560">Oxidoreductase</keyword>
<dbReference type="SUPFAM" id="SSF52151">
    <property type="entry name" value="FabD/lysophospholipase-like"/>
    <property type="match status" value="1"/>
</dbReference>
<dbReference type="GO" id="GO:0044550">
    <property type="term" value="P:secondary metabolite biosynthetic process"/>
    <property type="evidence" value="ECO:0007669"/>
    <property type="project" value="TreeGrafter"/>
</dbReference>
<evidence type="ECO:0000259" key="11">
    <source>
        <dbReference type="PROSITE" id="PS52019"/>
    </source>
</evidence>
<dbReference type="InterPro" id="IPR023213">
    <property type="entry name" value="CAT-like_dom_sf"/>
</dbReference>
<dbReference type="InterPro" id="IPR036291">
    <property type="entry name" value="NAD(P)-bd_dom_sf"/>
</dbReference>
<dbReference type="Pfam" id="PF13602">
    <property type="entry name" value="ADH_zinc_N_2"/>
    <property type="match status" value="1"/>
</dbReference>
<evidence type="ECO:0000256" key="1">
    <source>
        <dbReference type="ARBA" id="ARBA00005232"/>
    </source>
</evidence>
<dbReference type="Pfam" id="PF00109">
    <property type="entry name" value="ketoacyl-synt"/>
    <property type="match status" value="1"/>
</dbReference>
<dbReference type="PROSITE" id="PS52019">
    <property type="entry name" value="PKS_MFAS_DH"/>
    <property type="match status" value="1"/>
</dbReference>
<dbReference type="InterPro" id="IPR049551">
    <property type="entry name" value="PKS_DH_C"/>
</dbReference>